<evidence type="ECO:0000256" key="8">
    <source>
        <dbReference type="SAM" id="Phobius"/>
    </source>
</evidence>
<feature type="transmembrane region" description="Helical" evidence="8">
    <location>
        <begin position="306"/>
        <end position="327"/>
    </location>
</feature>
<evidence type="ECO:0000256" key="6">
    <source>
        <dbReference type="ARBA" id="ARBA00022989"/>
    </source>
</evidence>
<dbReference type="AlphaFoldDB" id="A0A942Z8E8"/>
<evidence type="ECO:0000313" key="11">
    <source>
        <dbReference type="Proteomes" id="UP000724672"/>
    </source>
</evidence>
<dbReference type="EMBL" id="WSFT01000024">
    <property type="protein sequence ID" value="MBS4537909.1"/>
    <property type="molecule type" value="Genomic_DNA"/>
</dbReference>
<evidence type="ECO:0000256" key="2">
    <source>
        <dbReference type="ARBA" id="ARBA00007783"/>
    </source>
</evidence>
<dbReference type="Pfam" id="PF12698">
    <property type="entry name" value="ABC2_membrane_3"/>
    <property type="match status" value="1"/>
</dbReference>
<dbReference type="RefSeq" id="WP_203365838.1">
    <property type="nucleotide sequence ID" value="NZ_WSFT01000024.1"/>
</dbReference>
<reference evidence="10" key="1">
    <citation type="submission" date="2019-12" db="EMBL/GenBank/DDBJ databases">
        <title>Clostridiaceae gen. nov. sp. nov., isolated from sediment in Xinjiang, China.</title>
        <authorList>
            <person name="Zhang R."/>
        </authorList>
    </citation>
    <scope>NUCLEOTIDE SEQUENCE</scope>
    <source>
        <strain evidence="10">D2Q-11</strain>
    </source>
</reference>
<feature type="domain" description="ABC transmembrane type-2" evidence="9">
    <location>
        <begin position="162"/>
        <end position="389"/>
    </location>
</feature>
<dbReference type="InterPro" id="IPR013525">
    <property type="entry name" value="ABC2_TM"/>
</dbReference>
<accession>A0A942Z8E8</accession>
<comment type="subcellular location">
    <subcellularLocation>
        <location evidence="1">Cell membrane</location>
        <topology evidence="1">Multi-pass membrane protein</topology>
    </subcellularLocation>
</comment>
<dbReference type="PROSITE" id="PS51012">
    <property type="entry name" value="ABC_TM2"/>
    <property type="match status" value="1"/>
</dbReference>
<comment type="caution">
    <text evidence="10">The sequence shown here is derived from an EMBL/GenBank/DDBJ whole genome shotgun (WGS) entry which is preliminary data.</text>
</comment>
<evidence type="ECO:0000256" key="7">
    <source>
        <dbReference type="ARBA" id="ARBA00023136"/>
    </source>
</evidence>
<feature type="transmembrane region" description="Helical" evidence="8">
    <location>
        <begin position="240"/>
        <end position="263"/>
    </location>
</feature>
<feature type="transmembrane region" description="Helical" evidence="8">
    <location>
        <begin position="365"/>
        <end position="386"/>
    </location>
</feature>
<dbReference type="Gene3D" id="3.40.1710.10">
    <property type="entry name" value="abc type-2 transporter like domain"/>
    <property type="match status" value="1"/>
</dbReference>
<gene>
    <name evidence="10" type="ORF">GOQ27_05515</name>
</gene>
<evidence type="ECO:0000259" key="9">
    <source>
        <dbReference type="PROSITE" id="PS51012"/>
    </source>
</evidence>
<evidence type="ECO:0000313" key="10">
    <source>
        <dbReference type="EMBL" id="MBS4537909.1"/>
    </source>
</evidence>
<sequence>MLSVIKLRLLKMKQEYPVILFLTLMALGLTFIFGKSMGEYRPSVIVVDQDNTEYSQKVIEKITEENPYKFQYMNYDDAISEVEEYKSIAAIVIEEGFEDSIENKNSPKVGILKIKDDLDSITLKNALESNISRMIGDIRLSSVIVNELDKSINIENKEKTFDSTYKKISEAWKYRKPIKVTKDFIDSSGEGFDQMNHALIGFSIFFSTYTMVFGIGTILEDKQNNTWSRMLVSPVSRGKILGGTFITTYATGALQLIVLIFGGKYLFNVDWGNSTLGILTIGAAFVFAVTCFGLLLSGIVKTHQQLAAMTPVILTSTAMLGGAMWPLEIVNSKIILFLANLTPQKWAIQGMEQIVTYGKGFNVAIIPSLILLLMGSIFLSVGVFVINEK</sequence>
<proteinExistence type="inferred from homology"/>
<dbReference type="Proteomes" id="UP000724672">
    <property type="component" value="Unassembled WGS sequence"/>
</dbReference>
<keyword evidence="7 8" id="KW-0472">Membrane</keyword>
<dbReference type="InterPro" id="IPR047817">
    <property type="entry name" value="ABC2_TM_bact-type"/>
</dbReference>
<evidence type="ECO:0000256" key="4">
    <source>
        <dbReference type="ARBA" id="ARBA00022475"/>
    </source>
</evidence>
<dbReference type="GO" id="GO:0140359">
    <property type="term" value="F:ABC-type transporter activity"/>
    <property type="evidence" value="ECO:0007669"/>
    <property type="project" value="InterPro"/>
</dbReference>
<evidence type="ECO:0000256" key="3">
    <source>
        <dbReference type="ARBA" id="ARBA00022448"/>
    </source>
</evidence>
<comment type="similarity">
    <text evidence="2">Belongs to the ABC-2 integral membrane protein family.</text>
</comment>
<keyword evidence="11" id="KW-1185">Reference proteome</keyword>
<dbReference type="PANTHER" id="PTHR30294:SF45">
    <property type="entry name" value="LINEARMYCIN RESISTANCE PERMEASE PROTEIN LNRN"/>
    <property type="match status" value="1"/>
</dbReference>
<name>A0A942Z8E8_9FIRM</name>
<keyword evidence="5 8" id="KW-0812">Transmembrane</keyword>
<keyword evidence="4" id="KW-1003">Cell membrane</keyword>
<evidence type="ECO:0000256" key="1">
    <source>
        <dbReference type="ARBA" id="ARBA00004651"/>
    </source>
</evidence>
<dbReference type="PANTHER" id="PTHR30294">
    <property type="entry name" value="MEMBRANE COMPONENT OF ABC TRANSPORTER YHHJ-RELATED"/>
    <property type="match status" value="1"/>
</dbReference>
<keyword evidence="3" id="KW-0813">Transport</keyword>
<dbReference type="GO" id="GO:0005886">
    <property type="term" value="C:plasma membrane"/>
    <property type="evidence" value="ECO:0007669"/>
    <property type="project" value="UniProtKB-SubCell"/>
</dbReference>
<keyword evidence="6 8" id="KW-1133">Transmembrane helix</keyword>
<dbReference type="InterPro" id="IPR051449">
    <property type="entry name" value="ABC-2_transporter_component"/>
</dbReference>
<protein>
    <submittedName>
        <fullName evidence="10">ABC transporter permease</fullName>
    </submittedName>
</protein>
<feature type="transmembrane region" description="Helical" evidence="8">
    <location>
        <begin position="198"/>
        <end position="219"/>
    </location>
</feature>
<organism evidence="10 11">
    <name type="scientific">Anaeromonas frigoriresistens</name>
    <dbReference type="NCBI Taxonomy" id="2683708"/>
    <lineage>
        <taxon>Bacteria</taxon>
        <taxon>Bacillati</taxon>
        <taxon>Bacillota</taxon>
        <taxon>Tissierellia</taxon>
        <taxon>Tissierellales</taxon>
        <taxon>Thermohalobacteraceae</taxon>
        <taxon>Anaeromonas</taxon>
    </lineage>
</organism>
<evidence type="ECO:0000256" key="5">
    <source>
        <dbReference type="ARBA" id="ARBA00022692"/>
    </source>
</evidence>
<feature type="transmembrane region" description="Helical" evidence="8">
    <location>
        <begin position="275"/>
        <end position="299"/>
    </location>
</feature>